<dbReference type="InterPro" id="IPR003591">
    <property type="entry name" value="Leu-rich_rpt_typical-subtyp"/>
</dbReference>
<feature type="domain" description="Bacterial repeat" evidence="5">
    <location>
        <begin position="470"/>
        <end position="508"/>
    </location>
</feature>
<reference evidence="6 7" key="1">
    <citation type="journal article" date="2014" name="ISME J.">
        <title>Ecophysiology of Thioploca ingrica as revealed by the complete genome sequence supplemented with proteomic evidence.</title>
        <authorList>
            <person name="Kojima H."/>
            <person name="Ogura Y."/>
            <person name="Yamamoto N."/>
            <person name="Togashi T."/>
            <person name="Mori H."/>
            <person name="Watanabe T."/>
            <person name="Nemoto F."/>
            <person name="Kurokawa K."/>
            <person name="Hayashi T."/>
            <person name="Fukui M."/>
        </authorList>
    </citation>
    <scope>NUCLEOTIDE SEQUENCE [LARGE SCALE GENOMIC DNA]</scope>
</reference>
<dbReference type="PANTHER" id="PTHR48010:SF58">
    <property type="entry name" value="RECEPTOR PROTEIN KINASE-LIKE PROTEIN ZAR1"/>
    <property type="match status" value="1"/>
</dbReference>
<dbReference type="Gene3D" id="3.80.10.10">
    <property type="entry name" value="Ribonuclease Inhibitor"/>
    <property type="match status" value="1"/>
</dbReference>
<sequence>MGLSSVQAATDCTAVTEIPQAECETLIAFYNSTNGAGWSDSATNNWNVTNTPCSWTGIFCSDEHIITISRYQHNLAGPIPDLSALTQLHYLWLYGNQLTGAIPDLSALTQLQHLLLQSNQLTGPIPNLSALTQLQALWLYGNQLTGAIPDLSALTQLQQLYLSYNQLCGEIPSSLVNLKLLTELSLRNNHLTASDPTLIAFLNSKNLAWTNQTPYACGSTSPPSTPLPLPIDEPLSPTLNFTTSDMDCDSSQSECSNPVETTTLINLIPTAAADSQLTGELLRFPLTITTVGQGQVSSAPVGIHCGDQCQSLFDINTNITLTAIPEKGWQFQEWSGDCDKMGTVVMKENQACQATFKPFPPSLRIITVGQGQVSSAPVGIDCGAQCQSLFDLNTNVTLTAIPEKGWQFLGWSGDCDIMGTVVMKESKACQALFFQLSGDELLPSPLIITTVGQGQVSSAPVGIDCGAQCQSLFDLNTNVTLTAIPEKGWLFQEWSGDCNNQGQVLIMRNQENNQTCQVTFFQLPLERPPIDNAILTACANAITWDGQSHENAVVKNTDTLNLVGRSMPIKIKALCNYGTIQETAGELLSIQVNPTDGFIYNEGRILGKDGKSSTAKSTPTAKSTSTTPSQYLPQWANGDDGKSSTAKSTPTTPSQGSQWANGDNGKSSTTQSTPTTPSQGSQWANVDYGQSNTAKSTLPTNGINEGDNGSDIKLNAGTQLYHLGIIQAGAGGNGYLKAGDGGSVEIYANNITQAGIISAGHGGEGNARQPAWDRTDPSGDHTSFILAIPVYGNQPVWGGKGGKTILQAQQSLNTAASATTSSGTGGNAYVWCTNGAHLIAKEFDGRWYTVTCVSDDTNIPLAIPTPGTGGDLIQLSPAINDVSSANSGKDLYYEPSTITMGPNTRLQAQEDIFIFGGDDWILDLRNLSPGAISTPGNITLAVGKGSTIDLRGNTSQVFQAGGQFTVFTDNLLLDNGISLENLVAAQRGIVTNPSKILHLVILTGPKQLTGEPQATLPIELELINGGPEADTYNLTVSDSAGWNLPTLPATLSVAGLGHETLMFNLTFPAMIGEKDAITITATSSAEPTITSSTEIVVTVVGNQIQPATTASETAADSPVELPLATENASLDTPAANFFSSLPPETPPCYASGLVDWVCNAHGQTLTDLIVGPNGMIANGMLMGTLTNQGWVSNLTLEPQSHLTGGIVTGYIINHGEMADFEFRGAAIVGGTLAGDIFNTSQVGGYFHDVQLAAGTYLSGGQLGGEISGDAQAPALLEDLAIQAGSYLEYVTIGEGVELAATVTFGEGVQFNNPSDDPRLGSK</sequence>
<keyword evidence="7" id="KW-1185">Reference proteome</keyword>
<dbReference type="Pfam" id="PF08263">
    <property type="entry name" value="LRRNT_2"/>
    <property type="match status" value="1"/>
</dbReference>
<dbReference type="KEGG" id="tig:THII_3506"/>
<keyword evidence="1" id="KW-0433">Leucine-rich repeat</keyword>
<evidence type="ECO:0000313" key="6">
    <source>
        <dbReference type="EMBL" id="BAP57803.1"/>
    </source>
</evidence>
<dbReference type="EMBL" id="AP014633">
    <property type="protein sequence ID" value="BAP57803.1"/>
    <property type="molecule type" value="Genomic_DNA"/>
</dbReference>
<gene>
    <name evidence="6" type="ORF">THII_3506</name>
</gene>
<feature type="compositionally biased region" description="Low complexity" evidence="3">
    <location>
        <begin position="612"/>
        <end position="629"/>
    </location>
</feature>
<dbReference type="InterPro" id="IPR050994">
    <property type="entry name" value="At_inactive_RLKs"/>
</dbReference>
<evidence type="ECO:0000256" key="1">
    <source>
        <dbReference type="ARBA" id="ARBA00022614"/>
    </source>
</evidence>
<dbReference type="InterPro" id="IPR044060">
    <property type="entry name" value="Bacterial_rp_domain"/>
</dbReference>
<dbReference type="SMART" id="SM00365">
    <property type="entry name" value="LRR_SD22"/>
    <property type="match status" value="4"/>
</dbReference>
<name>A0A090AHL4_9GAMM</name>
<feature type="compositionally biased region" description="Low complexity" evidence="3">
    <location>
        <begin position="667"/>
        <end position="682"/>
    </location>
</feature>
<dbReference type="InterPro" id="IPR013210">
    <property type="entry name" value="LRR_N_plant-typ"/>
</dbReference>
<dbReference type="Proteomes" id="UP000031623">
    <property type="component" value="Chromosome"/>
</dbReference>
<feature type="compositionally biased region" description="Polar residues" evidence="3">
    <location>
        <begin position="655"/>
        <end position="666"/>
    </location>
</feature>
<dbReference type="HOGENOM" id="CLU_259757_0_0_6"/>
<dbReference type="PROSITE" id="PS51450">
    <property type="entry name" value="LRR"/>
    <property type="match status" value="3"/>
</dbReference>
<dbReference type="Pfam" id="PF18998">
    <property type="entry name" value="Flg_new_2"/>
    <property type="match status" value="3"/>
</dbReference>
<feature type="domain" description="Bacterial repeat" evidence="5">
    <location>
        <begin position="286"/>
        <end position="358"/>
    </location>
</feature>
<feature type="compositionally biased region" description="Low complexity" evidence="3">
    <location>
        <begin position="643"/>
        <end position="654"/>
    </location>
</feature>
<proteinExistence type="predicted"/>
<dbReference type="PANTHER" id="PTHR48010">
    <property type="entry name" value="OS05G0588300 PROTEIN"/>
    <property type="match status" value="1"/>
</dbReference>
<feature type="domain" description="Bacterial repeat" evidence="5">
    <location>
        <begin position="391"/>
        <end position="418"/>
    </location>
</feature>
<keyword evidence="2" id="KW-0677">Repeat</keyword>
<evidence type="ECO:0000259" key="4">
    <source>
        <dbReference type="Pfam" id="PF08263"/>
    </source>
</evidence>
<accession>A0A090AHL4</accession>
<dbReference type="Pfam" id="PF00560">
    <property type="entry name" value="LRR_1"/>
    <property type="match status" value="1"/>
</dbReference>
<evidence type="ECO:0000259" key="5">
    <source>
        <dbReference type="Pfam" id="PF18998"/>
    </source>
</evidence>
<protein>
    <submittedName>
        <fullName evidence="6">Uncharacterized protein</fullName>
    </submittedName>
</protein>
<feature type="domain" description="Leucine-rich repeat-containing N-terminal plant-type" evidence="4">
    <location>
        <begin position="22"/>
        <end position="61"/>
    </location>
</feature>
<dbReference type="InterPro" id="IPR032675">
    <property type="entry name" value="LRR_dom_sf"/>
</dbReference>
<evidence type="ECO:0000256" key="2">
    <source>
        <dbReference type="ARBA" id="ARBA00022737"/>
    </source>
</evidence>
<evidence type="ECO:0000256" key="3">
    <source>
        <dbReference type="SAM" id="MobiDB-lite"/>
    </source>
</evidence>
<evidence type="ECO:0000313" key="7">
    <source>
        <dbReference type="Proteomes" id="UP000031623"/>
    </source>
</evidence>
<dbReference type="FunFam" id="3.80.10.10:FF:000041">
    <property type="entry name" value="LRR receptor-like serine/threonine-protein kinase ERECTA"/>
    <property type="match status" value="1"/>
</dbReference>
<dbReference type="SUPFAM" id="SSF52058">
    <property type="entry name" value="L domain-like"/>
    <property type="match status" value="1"/>
</dbReference>
<feature type="region of interest" description="Disordered" evidence="3">
    <location>
        <begin position="605"/>
        <end position="686"/>
    </location>
</feature>
<dbReference type="SMART" id="SM00369">
    <property type="entry name" value="LRR_TYP"/>
    <property type="match status" value="4"/>
</dbReference>
<dbReference type="STRING" id="40754.THII_3506"/>
<organism evidence="6 7">
    <name type="scientific">Thioploca ingrica</name>
    <dbReference type="NCBI Taxonomy" id="40754"/>
    <lineage>
        <taxon>Bacteria</taxon>
        <taxon>Pseudomonadati</taxon>
        <taxon>Pseudomonadota</taxon>
        <taxon>Gammaproteobacteria</taxon>
        <taxon>Thiotrichales</taxon>
        <taxon>Thiotrichaceae</taxon>
        <taxon>Thioploca</taxon>
    </lineage>
</organism>
<dbReference type="InterPro" id="IPR001611">
    <property type="entry name" value="Leu-rich_rpt"/>
</dbReference>